<organism evidence="5 6">
    <name type="scientific">Candidatus Malacoplasma girerdii</name>
    <dbReference type="NCBI Taxonomy" id="1318617"/>
    <lineage>
        <taxon>Bacteria</taxon>
        <taxon>Bacillati</taxon>
        <taxon>Mycoplasmatota</taxon>
        <taxon>Mycoplasmoidales</taxon>
        <taxon>Mycoplasmoidaceae</taxon>
        <taxon>Malacoplasma</taxon>
    </lineage>
</organism>
<evidence type="ECO:0000256" key="1">
    <source>
        <dbReference type="ARBA" id="ARBA00006227"/>
    </source>
</evidence>
<dbReference type="GO" id="GO:0017148">
    <property type="term" value="P:negative regulation of translation"/>
    <property type="evidence" value="ECO:0007669"/>
    <property type="project" value="TreeGrafter"/>
</dbReference>
<evidence type="ECO:0000256" key="3">
    <source>
        <dbReference type="ARBA" id="ARBA00023274"/>
    </source>
</evidence>
<comment type="subunit">
    <text evidence="4">Part of the 50S ribosomal subunit.</text>
</comment>
<dbReference type="Pfam" id="PF00572">
    <property type="entry name" value="Ribosomal_L13"/>
    <property type="match status" value="1"/>
</dbReference>
<dbReference type="KEGG" id="mgj:MGM1_5440"/>
<dbReference type="PANTHER" id="PTHR11545:SF2">
    <property type="entry name" value="LARGE RIBOSOMAL SUBUNIT PROTEIN UL13M"/>
    <property type="match status" value="1"/>
</dbReference>
<comment type="similarity">
    <text evidence="1 4">Belongs to the universal ribosomal protein uL13 family.</text>
</comment>
<evidence type="ECO:0000256" key="2">
    <source>
        <dbReference type="ARBA" id="ARBA00022980"/>
    </source>
</evidence>
<dbReference type="PIRSF" id="PIRSF002181">
    <property type="entry name" value="Ribosomal_L13"/>
    <property type="match status" value="1"/>
</dbReference>
<comment type="function">
    <text evidence="4">This protein is one of the early assembly proteins of the 50S ribosomal subunit, although it is not seen to bind rRNA by itself. It is important during the early stages of 50S assembly.</text>
</comment>
<sequence length="151" mass="17193">MQKSTMIKKETAHKNRQWFMIDARGAVLGKLAEQVANLLRGKHKADFTPNVDCGDYVIVYHANEIILTGNKLEKENWYTHSQYIGGLRTRSGKIMKEKYAEEWLTTAVKGMLPKNRLANRMITKLHVFSGEVTKDFAAQKPTVLTAKGVRE</sequence>
<keyword evidence="3 4" id="KW-0687">Ribonucleoprotein</keyword>
<evidence type="ECO:0000256" key="4">
    <source>
        <dbReference type="HAMAP-Rule" id="MF_01366"/>
    </source>
</evidence>
<accession>A0A097STJ5</accession>
<dbReference type="HAMAP" id="MF_01366">
    <property type="entry name" value="Ribosomal_uL13"/>
    <property type="match status" value="1"/>
</dbReference>
<keyword evidence="2 4" id="KW-0689">Ribosomal protein</keyword>
<dbReference type="SUPFAM" id="SSF52161">
    <property type="entry name" value="Ribosomal protein L13"/>
    <property type="match status" value="1"/>
</dbReference>
<dbReference type="CDD" id="cd00392">
    <property type="entry name" value="Ribosomal_L13"/>
    <property type="match status" value="1"/>
</dbReference>
<dbReference type="GO" id="GO:0006412">
    <property type="term" value="P:translation"/>
    <property type="evidence" value="ECO:0007669"/>
    <property type="project" value="UniProtKB-UniRule"/>
</dbReference>
<dbReference type="InterPro" id="IPR036899">
    <property type="entry name" value="Ribosomal_uL13_sf"/>
</dbReference>
<proteinExistence type="inferred from homology"/>
<dbReference type="EMBL" id="CP007711">
    <property type="protein sequence ID" value="AIV03904.1"/>
    <property type="molecule type" value="Genomic_DNA"/>
</dbReference>
<dbReference type="InterPro" id="IPR005823">
    <property type="entry name" value="Ribosomal_uL13_bac-type"/>
</dbReference>
<dbReference type="GO" id="GO:0022625">
    <property type="term" value="C:cytosolic large ribosomal subunit"/>
    <property type="evidence" value="ECO:0007669"/>
    <property type="project" value="TreeGrafter"/>
</dbReference>
<dbReference type="Gene3D" id="3.90.1180.10">
    <property type="entry name" value="Ribosomal protein L13"/>
    <property type="match status" value="1"/>
</dbReference>
<evidence type="ECO:0000313" key="5">
    <source>
        <dbReference type="EMBL" id="AIV03904.1"/>
    </source>
</evidence>
<dbReference type="HOGENOM" id="CLU_082184_2_2_14"/>
<keyword evidence="6" id="KW-1185">Reference proteome</keyword>
<dbReference type="GO" id="GO:0003735">
    <property type="term" value="F:structural constituent of ribosome"/>
    <property type="evidence" value="ECO:0007669"/>
    <property type="project" value="InterPro"/>
</dbReference>
<dbReference type="PANTHER" id="PTHR11545">
    <property type="entry name" value="RIBOSOMAL PROTEIN L13"/>
    <property type="match status" value="1"/>
</dbReference>
<dbReference type="GO" id="GO:0003729">
    <property type="term" value="F:mRNA binding"/>
    <property type="evidence" value="ECO:0007669"/>
    <property type="project" value="TreeGrafter"/>
</dbReference>
<name>A0A097STJ5_9BACT</name>
<protein>
    <recommendedName>
        <fullName evidence="4">Large ribosomal subunit protein uL13</fullName>
    </recommendedName>
</protein>
<dbReference type="eggNOG" id="COG0102">
    <property type="taxonomic scope" value="Bacteria"/>
</dbReference>
<reference evidence="5 6" key="1">
    <citation type="journal article" date="2014" name="PLoS ONE">
        <title>An emerging Mycoplasma associated with trichomoniasis, vaginal infection and disease.</title>
        <authorList>
            <consortium name="Vaginal Microbiome Consortium"/>
            <person name="Fettweis J.M."/>
            <person name="Serrano M.G."/>
            <person name="Huang B."/>
            <person name="Brooks J.P."/>
            <person name="Glascock A.L."/>
            <person name="Sheth N.U."/>
            <person name="Strauss J.F.III."/>
            <person name="Jefferson K.K."/>
            <person name="Buck G.A."/>
        </authorList>
    </citation>
    <scope>NUCLEOTIDE SEQUENCE [LARGE SCALE GENOMIC DNA]</scope>
    <source>
        <strain evidence="5 6">VCU_M1</strain>
    </source>
</reference>
<dbReference type="STRING" id="1318617.MGM1_5440"/>
<dbReference type="AlphaFoldDB" id="A0A097STJ5"/>
<dbReference type="Proteomes" id="UP000030066">
    <property type="component" value="Chromosome"/>
</dbReference>
<dbReference type="NCBIfam" id="TIGR01066">
    <property type="entry name" value="rplM_bact"/>
    <property type="match status" value="1"/>
</dbReference>
<dbReference type="InterPro" id="IPR005822">
    <property type="entry name" value="Ribosomal_uL13"/>
</dbReference>
<gene>
    <name evidence="4 5" type="primary">rplM</name>
    <name evidence="5" type="ORF">MGM1_5440</name>
</gene>
<evidence type="ECO:0000313" key="6">
    <source>
        <dbReference type="Proteomes" id="UP000030066"/>
    </source>
</evidence>